<dbReference type="GO" id="GO:0003677">
    <property type="term" value="F:DNA binding"/>
    <property type="evidence" value="ECO:0007669"/>
    <property type="project" value="UniProtKB-KW"/>
</dbReference>
<gene>
    <name evidence="10" type="ORF">CKY47_30145</name>
</gene>
<keyword evidence="2" id="KW-0805">Transcription regulation</keyword>
<evidence type="ECO:0000313" key="10">
    <source>
        <dbReference type="EMBL" id="MDQ2588152.1"/>
    </source>
</evidence>
<dbReference type="RefSeq" id="WP_306749790.1">
    <property type="nucleotide sequence ID" value="NZ_NSDM01000016.1"/>
</dbReference>
<keyword evidence="4" id="KW-0804">Transcription</keyword>
<dbReference type="PROSITE" id="PS51755">
    <property type="entry name" value="OMPR_PHOB"/>
    <property type="match status" value="1"/>
</dbReference>
<evidence type="ECO:0000256" key="1">
    <source>
        <dbReference type="ARBA" id="ARBA00022553"/>
    </source>
</evidence>
<evidence type="ECO:0000256" key="2">
    <source>
        <dbReference type="ARBA" id="ARBA00023015"/>
    </source>
</evidence>
<proteinExistence type="predicted"/>
<dbReference type="Gene3D" id="1.10.10.10">
    <property type="entry name" value="Winged helix-like DNA-binding domain superfamily/Winged helix DNA-binding domain"/>
    <property type="match status" value="1"/>
</dbReference>
<evidence type="ECO:0000256" key="5">
    <source>
        <dbReference type="ARBA" id="ARBA00041201"/>
    </source>
</evidence>
<dbReference type="Pfam" id="PF00072">
    <property type="entry name" value="Response_reg"/>
    <property type="match status" value="1"/>
</dbReference>
<dbReference type="InterPro" id="IPR039420">
    <property type="entry name" value="WalR-like"/>
</dbReference>
<name>A0ABU0X979_9PSEU</name>
<dbReference type="InterPro" id="IPR036388">
    <property type="entry name" value="WH-like_DNA-bd_sf"/>
</dbReference>
<reference evidence="10 11" key="1">
    <citation type="submission" date="2017-06" db="EMBL/GenBank/DDBJ databases">
        <title>Cultured bacterium strain Saccharothrix yanglingensis Hhs.015.</title>
        <authorList>
            <person name="Xia Y."/>
        </authorList>
    </citation>
    <scope>NUCLEOTIDE SEQUENCE [LARGE SCALE GENOMIC DNA]</scope>
    <source>
        <strain evidence="10 11">Hhs.015</strain>
    </source>
</reference>
<dbReference type="Gene3D" id="6.10.250.690">
    <property type="match status" value="1"/>
</dbReference>
<dbReference type="PROSITE" id="PS50110">
    <property type="entry name" value="RESPONSE_REGULATORY"/>
    <property type="match status" value="1"/>
</dbReference>
<sequence length="226" mass="24491">MRILVVEDDDRVARGLLTALKHAGYEVHRVGTAASALTAPAADVVLLDLGLPDGDGLDVLRELRRRPGTAVITVTARGEERERVLGLRLGADDYVVKPFGTAELLARVEAVLRRTRAARAAEREHRGHEVTLGPLTLDPASREARVDGVPVPLTRKEFDLLALLVGRAGTVVSRDLIVDQVWQAHWEAPSRTLDTHIAALRGKLGDAVRIETIRGVGYRAAATHTP</sequence>
<evidence type="ECO:0000256" key="4">
    <source>
        <dbReference type="ARBA" id="ARBA00023163"/>
    </source>
</evidence>
<dbReference type="PANTHER" id="PTHR48111">
    <property type="entry name" value="REGULATOR OF RPOS"/>
    <property type="match status" value="1"/>
</dbReference>
<evidence type="ECO:0000259" key="8">
    <source>
        <dbReference type="PROSITE" id="PS50110"/>
    </source>
</evidence>
<keyword evidence="3 7" id="KW-0238">DNA-binding</keyword>
<dbReference type="Proteomes" id="UP001225605">
    <property type="component" value="Unassembled WGS sequence"/>
</dbReference>
<feature type="domain" description="Response regulatory" evidence="8">
    <location>
        <begin position="2"/>
        <end position="112"/>
    </location>
</feature>
<dbReference type="PANTHER" id="PTHR48111:SF72">
    <property type="entry name" value="SENSORY TRANSDUCTION PROTEIN REGX3"/>
    <property type="match status" value="1"/>
</dbReference>
<dbReference type="CDD" id="cd00383">
    <property type="entry name" value="trans_reg_C"/>
    <property type="match status" value="1"/>
</dbReference>
<keyword evidence="1 6" id="KW-0597">Phosphoprotein</keyword>
<evidence type="ECO:0000256" key="7">
    <source>
        <dbReference type="PROSITE-ProRule" id="PRU01091"/>
    </source>
</evidence>
<dbReference type="Gene3D" id="3.40.50.2300">
    <property type="match status" value="1"/>
</dbReference>
<dbReference type="SMART" id="SM00862">
    <property type="entry name" value="Trans_reg_C"/>
    <property type="match status" value="1"/>
</dbReference>
<dbReference type="InterPro" id="IPR011006">
    <property type="entry name" value="CheY-like_superfamily"/>
</dbReference>
<dbReference type="Pfam" id="PF00486">
    <property type="entry name" value="Trans_reg_C"/>
    <property type="match status" value="1"/>
</dbReference>
<organism evidence="10 11">
    <name type="scientific">Saccharothrix yanglingensis</name>
    <dbReference type="NCBI Taxonomy" id="659496"/>
    <lineage>
        <taxon>Bacteria</taxon>
        <taxon>Bacillati</taxon>
        <taxon>Actinomycetota</taxon>
        <taxon>Actinomycetes</taxon>
        <taxon>Pseudonocardiales</taxon>
        <taxon>Pseudonocardiaceae</taxon>
        <taxon>Saccharothrix</taxon>
    </lineage>
</organism>
<evidence type="ECO:0000313" key="11">
    <source>
        <dbReference type="Proteomes" id="UP001225605"/>
    </source>
</evidence>
<feature type="modified residue" description="4-aspartylphosphate" evidence="6">
    <location>
        <position position="48"/>
    </location>
</feature>
<feature type="domain" description="OmpR/PhoB-type" evidence="9">
    <location>
        <begin position="127"/>
        <end position="222"/>
    </location>
</feature>
<dbReference type="SMART" id="SM00448">
    <property type="entry name" value="REC"/>
    <property type="match status" value="1"/>
</dbReference>
<comment type="caution">
    <text evidence="10">The sequence shown here is derived from an EMBL/GenBank/DDBJ whole genome shotgun (WGS) entry which is preliminary data.</text>
</comment>
<dbReference type="SUPFAM" id="SSF52172">
    <property type="entry name" value="CheY-like"/>
    <property type="match status" value="1"/>
</dbReference>
<keyword evidence="11" id="KW-1185">Reference proteome</keyword>
<dbReference type="InterPro" id="IPR001789">
    <property type="entry name" value="Sig_transdc_resp-reg_receiver"/>
</dbReference>
<evidence type="ECO:0000256" key="6">
    <source>
        <dbReference type="PROSITE-ProRule" id="PRU00169"/>
    </source>
</evidence>
<protein>
    <recommendedName>
        <fullName evidence="5">Sensory transduction protein RegX3</fullName>
    </recommendedName>
</protein>
<dbReference type="InterPro" id="IPR001867">
    <property type="entry name" value="OmpR/PhoB-type_DNA-bd"/>
</dbReference>
<dbReference type="EMBL" id="NSDM01000016">
    <property type="protein sequence ID" value="MDQ2588152.1"/>
    <property type="molecule type" value="Genomic_DNA"/>
</dbReference>
<evidence type="ECO:0000259" key="9">
    <source>
        <dbReference type="PROSITE" id="PS51755"/>
    </source>
</evidence>
<evidence type="ECO:0000256" key="3">
    <source>
        <dbReference type="ARBA" id="ARBA00023125"/>
    </source>
</evidence>
<feature type="DNA-binding region" description="OmpR/PhoB-type" evidence="7">
    <location>
        <begin position="127"/>
        <end position="222"/>
    </location>
</feature>
<accession>A0ABU0X979</accession>